<dbReference type="PRINTS" id="PR00811">
    <property type="entry name" value="BCTERIALGSPD"/>
</dbReference>
<feature type="domain" description="Pilus formation protein N-terminal" evidence="5">
    <location>
        <begin position="39"/>
        <end position="104"/>
    </location>
</feature>
<evidence type="ECO:0000256" key="3">
    <source>
        <dbReference type="SAM" id="SignalP"/>
    </source>
</evidence>
<keyword evidence="3" id="KW-0732">Signal</keyword>
<evidence type="ECO:0000313" key="7">
    <source>
        <dbReference type="Proteomes" id="UP001597158"/>
    </source>
</evidence>
<dbReference type="Proteomes" id="UP001597158">
    <property type="component" value="Unassembled WGS sequence"/>
</dbReference>
<evidence type="ECO:0000256" key="1">
    <source>
        <dbReference type="RuleBase" id="RU004003"/>
    </source>
</evidence>
<feature type="region of interest" description="Disordered" evidence="2">
    <location>
        <begin position="436"/>
        <end position="470"/>
    </location>
</feature>
<dbReference type="InterPro" id="IPR032789">
    <property type="entry name" value="T2SS-T3SS_pil_N"/>
</dbReference>
<dbReference type="InterPro" id="IPR050810">
    <property type="entry name" value="Bact_Secretion_Sys_Channel"/>
</dbReference>
<dbReference type="PANTHER" id="PTHR30332">
    <property type="entry name" value="PROBABLE GENERAL SECRETION PATHWAY PROTEIN D"/>
    <property type="match status" value="1"/>
</dbReference>
<dbReference type="Pfam" id="PF00263">
    <property type="entry name" value="Secretin"/>
    <property type="match status" value="1"/>
</dbReference>
<dbReference type="Pfam" id="PF13629">
    <property type="entry name" value="T2SS-T3SS_pil_N"/>
    <property type="match status" value="1"/>
</dbReference>
<evidence type="ECO:0000256" key="2">
    <source>
        <dbReference type="SAM" id="MobiDB-lite"/>
    </source>
</evidence>
<dbReference type="InterPro" id="IPR001775">
    <property type="entry name" value="GspD/PilQ"/>
</dbReference>
<comment type="caution">
    <text evidence="6">The sequence shown here is derived from an EMBL/GenBank/DDBJ whole genome shotgun (WGS) entry which is preliminary data.</text>
</comment>
<keyword evidence="7" id="KW-1185">Reference proteome</keyword>
<comment type="similarity">
    <text evidence="1">Belongs to the bacterial secretin family.</text>
</comment>
<protein>
    <submittedName>
        <fullName evidence="6">Type II and III secretion system protein family protein</fullName>
    </submittedName>
</protein>
<gene>
    <name evidence="6" type="ORF">ACFQ4M_14305</name>
</gene>
<dbReference type="EMBL" id="JBHTMC010000026">
    <property type="protein sequence ID" value="MFD1264751.1"/>
    <property type="molecule type" value="Genomic_DNA"/>
</dbReference>
<organism evidence="6 7">
    <name type="scientific">Thauera mechernichensis</name>
    <dbReference type="NCBI Taxonomy" id="82788"/>
    <lineage>
        <taxon>Bacteria</taxon>
        <taxon>Pseudomonadati</taxon>
        <taxon>Pseudomonadota</taxon>
        <taxon>Betaproteobacteria</taxon>
        <taxon>Rhodocyclales</taxon>
        <taxon>Zoogloeaceae</taxon>
        <taxon>Thauera</taxon>
    </lineage>
</organism>
<reference evidence="7" key="1">
    <citation type="journal article" date="2019" name="Int. J. Syst. Evol. Microbiol.">
        <title>The Global Catalogue of Microorganisms (GCM) 10K type strain sequencing project: providing services to taxonomists for standard genome sequencing and annotation.</title>
        <authorList>
            <consortium name="The Broad Institute Genomics Platform"/>
            <consortium name="The Broad Institute Genome Sequencing Center for Infectious Disease"/>
            <person name="Wu L."/>
            <person name="Ma J."/>
        </authorList>
    </citation>
    <scope>NUCLEOTIDE SEQUENCE [LARGE SCALE GENOMIC DNA]</scope>
    <source>
        <strain evidence="7">CCUG 48884</strain>
    </source>
</reference>
<dbReference type="RefSeq" id="WP_277832064.1">
    <property type="nucleotide sequence ID" value="NZ_JARQZE010000004.1"/>
</dbReference>
<accession>A0ABW3WG39</accession>
<feature type="domain" description="Type II/III secretion system secretin-like" evidence="4">
    <location>
        <begin position="263"/>
        <end position="417"/>
    </location>
</feature>
<evidence type="ECO:0000259" key="4">
    <source>
        <dbReference type="Pfam" id="PF00263"/>
    </source>
</evidence>
<evidence type="ECO:0000259" key="5">
    <source>
        <dbReference type="Pfam" id="PF13629"/>
    </source>
</evidence>
<name>A0ABW3WG39_9RHOO</name>
<dbReference type="PANTHER" id="PTHR30332:SF17">
    <property type="entry name" value="TYPE IV PILIATION SYSTEM PROTEIN DR_0774-RELATED"/>
    <property type="match status" value="1"/>
</dbReference>
<feature type="signal peptide" evidence="3">
    <location>
        <begin position="1"/>
        <end position="24"/>
    </location>
</feature>
<feature type="chain" id="PRO_5046322404" evidence="3">
    <location>
        <begin position="25"/>
        <end position="470"/>
    </location>
</feature>
<proteinExistence type="inferred from homology"/>
<dbReference type="InterPro" id="IPR004846">
    <property type="entry name" value="T2SS/T3SS_dom"/>
</dbReference>
<evidence type="ECO:0000313" key="6">
    <source>
        <dbReference type="EMBL" id="MFD1264751.1"/>
    </source>
</evidence>
<sequence length="470" mass="50469">MHFLTHTLLRLFALCCLTTAAASAAPATASASRSAEMPELTLFQGETRVITEPNVGRLAVGNGKALSAAVLDEREILLIANEIGTSSLHIWTANGRNRRLKVTVVAAETPRVNREIAAFLADIPNARSTVIGDRIVIEGDNLSNRDQARIEALAKHYPQILNFANPVGWEKMIVMEVQIAEFPVNMLREVGLAWTATGGAAIGGIWMPGRRGNTPLQIDVRTGAENAPPIVSPDGSGNPVPLGSSLNVLSALNAGLNAQLRLMEQNGSASILAQPILSTRSGAEASFLAGGEFPYSVSNINGTTIQFKPYGIRLEISPTVDHNGVIRARIMSEVSDLDPSVMSAAGPALRTRKTETEFNVMDGGTIVLSGLLSRDVNASIDKVPLLGDIPVLGALFRSRRFQNNETELVVFVTPYAVDRHTLQQAESMLRARQRLEDAPRAPEPDLSAIPWPAAPVEDRPIPGTHDPLYN</sequence>